<dbReference type="Proteomes" id="UP000321947">
    <property type="component" value="Unassembled WGS sequence"/>
</dbReference>
<organism evidence="1 2">
    <name type="scientific">Cucumis melo var. makuwa</name>
    <name type="common">Oriental melon</name>
    <dbReference type="NCBI Taxonomy" id="1194695"/>
    <lineage>
        <taxon>Eukaryota</taxon>
        <taxon>Viridiplantae</taxon>
        <taxon>Streptophyta</taxon>
        <taxon>Embryophyta</taxon>
        <taxon>Tracheophyta</taxon>
        <taxon>Spermatophyta</taxon>
        <taxon>Magnoliopsida</taxon>
        <taxon>eudicotyledons</taxon>
        <taxon>Gunneridae</taxon>
        <taxon>Pentapetalae</taxon>
        <taxon>rosids</taxon>
        <taxon>fabids</taxon>
        <taxon>Cucurbitales</taxon>
        <taxon>Cucurbitaceae</taxon>
        <taxon>Benincaseae</taxon>
        <taxon>Cucumis</taxon>
    </lineage>
</organism>
<evidence type="ECO:0000313" key="2">
    <source>
        <dbReference type="Proteomes" id="UP000321947"/>
    </source>
</evidence>
<evidence type="ECO:0000313" key="1">
    <source>
        <dbReference type="EMBL" id="TYK15025.1"/>
    </source>
</evidence>
<gene>
    <name evidence="1" type="ORF">E5676_scaffold45G00640</name>
</gene>
<dbReference type="PANTHER" id="PTHR15503">
    <property type="entry name" value="LDOC1 RELATED"/>
    <property type="match status" value="1"/>
</dbReference>
<dbReference type="Gene3D" id="3.10.10.10">
    <property type="entry name" value="HIV Type 1 Reverse Transcriptase, subunit A, domain 1"/>
    <property type="match status" value="1"/>
</dbReference>
<dbReference type="EMBL" id="SSTD01008722">
    <property type="protein sequence ID" value="TYK15025.1"/>
    <property type="molecule type" value="Genomic_DNA"/>
</dbReference>
<dbReference type="PANTHER" id="PTHR15503:SF45">
    <property type="entry name" value="RNA-DIRECTED DNA POLYMERASE HOMOLOG"/>
    <property type="match status" value="1"/>
</dbReference>
<name>A0A5D3CU22_CUCMM</name>
<comment type="caution">
    <text evidence="1">The sequence shown here is derived from an EMBL/GenBank/DDBJ whole genome shotgun (WGS) entry which is preliminary data.</text>
</comment>
<dbReference type="SUPFAM" id="SSF56672">
    <property type="entry name" value="DNA/RNA polymerases"/>
    <property type="match status" value="1"/>
</dbReference>
<sequence length="128" mass="14842">MDFLFTHYASMGYHRKEKEKLKPDDVPVVNKFLNAFLEDLPGLPPDWEVEFIIELLPGITPISQASYKMARSELKELKVQLKDLANKGYIQPSISPQRAPMLFVKKKDVEGVPYLFYKIDLRSGYHQL</sequence>
<reference evidence="1 2" key="1">
    <citation type="submission" date="2019-08" db="EMBL/GenBank/DDBJ databases">
        <title>Draft genome sequences of two oriental melons (Cucumis melo L. var makuwa).</title>
        <authorList>
            <person name="Kwon S.-Y."/>
        </authorList>
    </citation>
    <scope>NUCLEOTIDE SEQUENCE [LARGE SCALE GENOMIC DNA]</scope>
    <source>
        <strain evidence="2">cv. Chang Bougi</strain>
        <tissue evidence="1">Leaf</tissue>
    </source>
</reference>
<dbReference type="InterPro" id="IPR043502">
    <property type="entry name" value="DNA/RNA_pol_sf"/>
</dbReference>
<accession>A0A5D3CU22</accession>
<protein>
    <submittedName>
        <fullName evidence="1">Retrotransposon protein</fullName>
    </submittedName>
</protein>
<dbReference type="InterPro" id="IPR032567">
    <property type="entry name" value="RTL1-rel"/>
</dbReference>
<proteinExistence type="predicted"/>
<dbReference type="AlphaFoldDB" id="A0A5D3CU22"/>